<sequence>MIKKNSVQIDEMKEPEEKDLSTSLAKSVYYIVASISLERFCTAGILTILPLFLYQKLGLDHNVSTSIFHIFECMMLIFTVFGAIIADTWVGLYQSVIGMSVVYVAGLALISTAMIETLEFPVYTLVSFGLIVMMIGSGSLKNNLNAFGGAQHKLPEQKKQLERYFSVQYFGVKCGSFLSRILFPIVREDIKCFGKNDCYSMTFGIPMTIMLISLVIFLIGSSRYIKNKPNGNMLVMVVKCIKNALTEKSKIKATEKERKHWLDYAEEKYGKKLVMETRAALKVIMISLPVPIFWACLMQQRSRWIFQAVRMDGNLGWFNIKPDQMIVFNSLLSISMIPFLDKLVYPFLEKIGIKTMLQRLIFGGILIVIAFILSAIVEVQIQNNRISMLWQVPQFFIISIAEIFTYLSHLNFAYKEAPASMKPVMMSLLYLSMAGGDLIVAIISGISVFPSQVFEFSFFACLMLVNIIVLIFLTRRYKHVDHDLLKAIDENGENNDKIRV</sequence>
<feature type="transmembrane region" description="Helical" evidence="7">
    <location>
        <begin position="66"/>
        <end position="86"/>
    </location>
</feature>
<keyword evidence="4" id="KW-0571">Peptide transport</keyword>
<dbReference type="GO" id="GO:0022857">
    <property type="term" value="F:transmembrane transporter activity"/>
    <property type="evidence" value="ECO:0007669"/>
    <property type="project" value="InterPro"/>
</dbReference>
<dbReference type="InterPro" id="IPR000109">
    <property type="entry name" value="POT_fam"/>
</dbReference>
<evidence type="ECO:0000256" key="2">
    <source>
        <dbReference type="ARBA" id="ARBA00005982"/>
    </source>
</evidence>
<evidence type="ECO:0000313" key="8">
    <source>
        <dbReference type="EMBL" id="CAG9803483.1"/>
    </source>
</evidence>
<evidence type="ECO:0000313" key="9">
    <source>
        <dbReference type="Proteomes" id="UP001153620"/>
    </source>
</evidence>
<reference evidence="8" key="1">
    <citation type="submission" date="2022-01" db="EMBL/GenBank/DDBJ databases">
        <authorList>
            <person name="King R."/>
        </authorList>
    </citation>
    <scope>NUCLEOTIDE SEQUENCE</scope>
</reference>
<feature type="transmembrane region" description="Helical" evidence="7">
    <location>
        <begin position="326"/>
        <end position="348"/>
    </location>
</feature>
<dbReference type="GO" id="GO:0015833">
    <property type="term" value="P:peptide transport"/>
    <property type="evidence" value="ECO:0007669"/>
    <property type="project" value="UniProtKB-KW"/>
</dbReference>
<evidence type="ECO:0000256" key="1">
    <source>
        <dbReference type="ARBA" id="ARBA00004141"/>
    </source>
</evidence>
<evidence type="ECO:0000256" key="5">
    <source>
        <dbReference type="ARBA" id="ARBA00022989"/>
    </source>
</evidence>
<dbReference type="Pfam" id="PF00854">
    <property type="entry name" value="PTR2"/>
    <property type="match status" value="1"/>
</dbReference>
<accession>A0A9N9WRM1</accession>
<keyword evidence="9" id="KW-1185">Reference proteome</keyword>
<dbReference type="InterPro" id="IPR036259">
    <property type="entry name" value="MFS_trans_sf"/>
</dbReference>
<keyword evidence="4" id="KW-0653">Protein transport</keyword>
<feature type="transmembrane region" description="Helical" evidence="7">
    <location>
        <begin position="92"/>
        <end position="110"/>
    </location>
</feature>
<feature type="transmembrane region" description="Helical" evidence="7">
    <location>
        <begin position="389"/>
        <end position="407"/>
    </location>
</feature>
<feature type="transmembrane region" description="Helical" evidence="7">
    <location>
        <begin position="122"/>
        <end position="140"/>
    </location>
</feature>
<reference evidence="8" key="2">
    <citation type="submission" date="2022-10" db="EMBL/GenBank/DDBJ databases">
        <authorList>
            <consortium name="ENA_rothamsted_submissions"/>
            <consortium name="culmorum"/>
            <person name="King R."/>
        </authorList>
    </citation>
    <scope>NUCLEOTIDE SEQUENCE</scope>
</reference>
<feature type="transmembrane region" description="Helical" evidence="7">
    <location>
        <begin position="203"/>
        <end position="225"/>
    </location>
</feature>
<keyword evidence="6 7" id="KW-0472">Membrane</keyword>
<evidence type="ECO:0000256" key="6">
    <source>
        <dbReference type="ARBA" id="ARBA00023136"/>
    </source>
</evidence>
<feature type="transmembrane region" description="Helical" evidence="7">
    <location>
        <begin position="456"/>
        <end position="474"/>
    </location>
</feature>
<keyword evidence="3 7" id="KW-0812">Transmembrane</keyword>
<dbReference type="Proteomes" id="UP001153620">
    <property type="component" value="Chromosome 2"/>
</dbReference>
<dbReference type="PANTHER" id="PTHR11654">
    <property type="entry name" value="OLIGOPEPTIDE TRANSPORTER-RELATED"/>
    <property type="match status" value="1"/>
</dbReference>
<evidence type="ECO:0000256" key="3">
    <source>
        <dbReference type="ARBA" id="ARBA00022692"/>
    </source>
</evidence>
<protein>
    <submittedName>
        <fullName evidence="8">Uncharacterized protein</fullName>
    </submittedName>
</protein>
<keyword evidence="4" id="KW-0813">Transport</keyword>
<feature type="transmembrane region" description="Helical" evidence="7">
    <location>
        <begin position="28"/>
        <end position="54"/>
    </location>
</feature>
<evidence type="ECO:0000256" key="4">
    <source>
        <dbReference type="ARBA" id="ARBA00022856"/>
    </source>
</evidence>
<dbReference type="SUPFAM" id="SSF103473">
    <property type="entry name" value="MFS general substrate transporter"/>
    <property type="match status" value="1"/>
</dbReference>
<organism evidence="8 9">
    <name type="scientific">Chironomus riparius</name>
    <dbReference type="NCBI Taxonomy" id="315576"/>
    <lineage>
        <taxon>Eukaryota</taxon>
        <taxon>Metazoa</taxon>
        <taxon>Ecdysozoa</taxon>
        <taxon>Arthropoda</taxon>
        <taxon>Hexapoda</taxon>
        <taxon>Insecta</taxon>
        <taxon>Pterygota</taxon>
        <taxon>Neoptera</taxon>
        <taxon>Endopterygota</taxon>
        <taxon>Diptera</taxon>
        <taxon>Nematocera</taxon>
        <taxon>Chironomoidea</taxon>
        <taxon>Chironomidae</taxon>
        <taxon>Chironominae</taxon>
        <taxon>Chironomus</taxon>
    </lineage>
</organism>
<dbReference type="GO" id="GO:0016020">
    <property type="term" value="C:membrane"/>
    <property type="evidence" value="ECO:0007669"/>
    <property type="project" value="UniProtKB-SubCell"/>
</dbReference>
<feature type="transmembrane region" description="Helical" evidence="7">
    <location>
        <begin position="360"/>
        <end position="377"/>
    </location>
</feature>
<dbReference type="EMBL" id="OU895878">
    <property type="protein sequence ID" value="CAG9803483.1"/>
    <property type="molecule type" value="Genomic_DNA"/>
</dbReference>
<evidence type="ECO:0000256" key="7">
    <source>
        <dbReference type="SAM" id="Phobius"/>
    </source>
</evidence>
<dbReference type="Gene3D" id="1.20.1250.20">
    <property type="entry name" value="MFS general substrate transporter like domains"/>
    <property type="match status" value="1"/>
</dbReference>
<dbReference type="OrthoDB" id="7785950at2759"/>
<comment type="subcellular location">
    <subcellularLocation>
        <location evidence="1">Membrane</location>
        <topology evidence="1">Multi-pass membrane protein</topology>
    </subcellularLocation>
</comment>
<keyword evidence="5 7" id="KW-1133">Transmembrane helix</keyword>
<feature type="transmembrane region" description="Helical" evidence="7">
    <location>
        <begin position="428"/>
        <end position="450"/>
    </location>
</feature>
<feature type="transmembrane region" description="Helical" evidence="7">
    <location>
        <begin position="279"/>
        <end position="300"/>
    </location>
</feature>
<comment type="similarity">
    <text evidence="2">Belongs to the major facilitator superfamily. Proton-dependent oligopeptide transporter (POT/PTR) (TC 2.A.17) family.</text>
</comment>
<proteinExistence type="inferred from homology"/>
<gene>
    <name evidence="8" type="ORF">CHIRRI_LOCUS6383</name>
</gene>
<name>A0A9N9WRM1_9DIPT</name>
<dbReference type="AlphaFoldDB" id="A0A9N9WRM1"/>